<accession>A0A1M4UAP9</accession>
<dbReference type="EMBL" id="FQVD01000003">
    <property type="protein sequence ID" value="SHE53809.1"/>
    <property type="molecule type" value="Genomic_DNA"/>
</dbReference>
<gene>
    <name evidence="2" type="ORF">SAMN05444349_10380</name>
</gene>
<dbReference type="Proteomes" id="UP000184436">
    <property type="component" value="Unassembled WGS sequence"/>
</dbReference>
<dbReference type="GO" id="GO:0016853">
    <property type="term" value="F:isomerase activity"/>
    <property type="evidence" value="ECO:0007669"/>
    <property type="project" value="UniProtKB-KW"/>
</dbReference>
<dbReference type="InterPro" id="IPR013022">
    <property type="entry name" value="Xyl_isomerase-like_TIM-brl"/>
</dbReference>
<evidence type="ECO:0000313" key="3">
    <source>
        <dbReference type="Proteomes" id="UP000184436"/>
    </source>
</evidence>
<protein>
    <submittedName>
        <fullName evidence="2">Sugar phosphate isomerase/epimerase</fullName>
    </submittedName>
</protein>
<reference evidence="2 3" key="1">
    <citation type="submission" date="2016-11" db="EMBL/GenBank/DDBJ databases">
        <authorList>
            <person name="Jaros S."/>
            <person name="Januszkiewicz K."/>
            <person name="Wedrychowicz H."/>
        </authorList>
    </citation>
    <scope>NUCLEOTIDE SEQUENCE [LARGE SCALE GENOMIC DNA]</scope>
    <source>
        <strain evidence="2 3">DSM 26883</strain>
    </source>
</reference>
<organism evidence="2 3">
    <name type="scientific">Bacteroides faecichinchillae</name>
    <dbReference type="NCBI Taxonomy" id="871325"/>
    <lineage>
        <taxon>Bacteria</taxon>
        <taxon>Pseudomonadati</taxon>
        <taxon>Bacteroidota</taxon>
        <taxon>Bacteroidia</taxon>
        <taxon>Bacteroidales</taxon>
        <taxon>Bacteroidaceae</taxon>
        <taxon>Bacteroides</taxon>
    </lineage>
</organism>
<keyword evidence="3" id="KW-1185">Reference proteome</keyword>
<dbReference type="PANTHER" id="PTHR12110:SF53">
    <property type="entry name" value="BLR5974 PROTEIN"/>
    <property type="match status" value="1"/>
</dbReference>
<sequence>MIDLLLFNKTIIMNSRFFLSSILYKQINITMKQKIYLQTLLLFCLLLISESTQSKSKQVPQPLKVGYSVGINGITAEKMKYAKAVGITCIETSLNAIVEKGKYSEEEIIRRVKAAKAIADEAGIQIWSIHMPFGNDGDLSKADENERKSVVEYHKSVLKYCRILKPKIILFHPSFYLGLNERGVRMNQMIQSAIELNKEVKKIGAKMVIENMLGYELLRDKNRERPLCRTVDEMMTIMNRLPKNIYAAVDMNHIKNPEKLIRALGKRLKSVHVSDGDGKKECHYFPCSGKGENNWIDILSALNEVNYKGPFMYESQYPDVKDLVSCYQTLYEQYISTIKR</sequence>
<dbReference type="PANTHER" id="PTHR12110">
    <property type="entry name" value="HYDROXYPYRUVATE ISOMERASE"/>
    <property type="match status" value="1"/>
</dbReference>
<dbReference type="Pfam" id="PF01261">
    <property type="entry name" value="AP_endonuc_2"/>
    <property type="match status" value="1"/>
</dbReference>
<dbReference type="SUPFAM" id="SSF51658">
    <property type="entry name" value="Xylose isomerase-like"/>
    <property type="match status" value="1"/>
</dbReference>
<evidence type="ECO:0000259" key="1">
    <source>
        <dbReference type="Pfam" id="PF01261"/>
    </source>
</evidence>
<keyword evidence="2" id="KW-0413">Isomerase</keyword>
<dbReference type="InterPro" id="IPR050312">
    <property type="entry name" value="IolE/XylAMocC-like"/>
</dbReference>
<proteinExistence type="predicted"/>
<dbReference type="Gene3D" id="3.20.20.150">
    <property type="entry name" value="Divalent-metal-dependent TIM barrel enzymes"/>
    <property type="match status" value="1"/>
</dbReference>
<dbReference type="AlphaFoldDB" id="A0A1M4UAP9"/>
<dbReference type="InterPro" id="IPR036237">
    <property type="entry name" value="Xyl_isomerase-like_sf"/>
</dbReference>
<feature type="domain" description="Xylose isomerase-like TIM barrel" evidence="1">
    <location>
        <begin position="80"/>
        <end position="317"/>
    </location>
</feature>
<evidence type="ECO:0000313" key="2">
    <source>
        <dbReference type="EMBL" id="SHE53809.1"/>
    </source>
</evidence>
<dbReference type="STRING" id="871325.SAMN05444349_10380"/>
<name>A0A1M4UAP9_9BACE</name>